<dbReference type="EMBL" id="JACGWJ010000028">
    <property type="protein sequence ID" value="KAL0306921.1"/>
    <property type="molecule type" value="Genomic_DNA"/>
</dbReference>
<reference evidence="1" key="2">
    <citation type="journal article" date="2024" name="Plant">
        <title>Genomic evolution and insights into agronomic trait innovations of Sesamum species.</title>
        <authorList>
            <person name="Miao H."/>
            <person name="Wang L."/>
            <person name="Qu L."/>
            <person name="Liu H."/>
            <person name="Sun Y."/>
            <person name="Le M."/>
            <person name="Wang Q."/>
            <person name="Wei S."/>
            <person name="Zheng Y."/>
            <person name="Lin W."/>
            <person name="Duan Y."/>
            <person name="Cao H."/>
            <person name="Xiong S."/>
            <person name="Wang X."/>
            <person name="Wei L."/>
            <person name="Li C."/>
            <person name="Ma Q."/>
            <person name="Ju M."/>
            <person name="Zhao R."/>
            <person name="Li G."/>
            <person name="Mu C."/>
            <person name="Tian Q."/>
            <person name="Mei H."/>
            <person name="Zhang T."/>
            <person name="Gao T."/>
            <person name="Zhang H."/>
        </authorList>
    </citation>
    <scope>NUCLEOTIDE SEQUENCE</scope>
    <source>
        <strain evidence="1">G02</strain>
    </source>
</reference>
<proteinExistence type="predicted"/>
<gene>
    <name evidence="1" type="ORF">Sradi_6109400</name>
</gene>
<dbReference type="PANTHER" id="PTHR10775">
    <property type="entry name" value="OS08G0208400 PROTEIN"/>
    <property type="match status" value="1"/>
</dbReference>
<reference evidence="1" key="1">
    <citation type="submission" date="2020-06" db="EMBL/GenBank/DDBJ databases">
        <authorList>
            <person name="Li T."/>
            <person name="Hu X."/>
            <person name="Zhang T."/>
            <person name="Song X."/>
            <person name="Zhang H."/>
            <person name="Dai N."/>
            <person name="Sheng W."/>
            <person name="Hou X."/>
            <person name="Wei L."/>
        </authorList>
    </citation>
    <scope>NUCLEOTIDE SEQUENCE</scope>
    <source>
        <strain evidence="1">G02</strain>
        <tissue evidence="1">Leaf</tissue>
    </source>
</reference>
<dbReference type="AlphaFoldDB" id="A0AAW2KL45"/>
<dbReference type="PANTHER" id="PTHR10775:SF182">
    <property type="entry name" value="TRANSPOSON, EN_SPM-LIKE, TRANSPOSASE-ASSOCIATED DOMAIN PROTEIN-RELATED"/>
    <property type="match status" value="1"/>
</dbReference>
<accession>A0AAW2KL45</accession>
<name>A0AAW2KL45_SESRA</name>
<sequence>MHIEKNVFENIFNTVMDIKGKTKDNLDTRRDLKSICNRLELKLDERRSNVIPKVVYTLGNEQKKVCEWIRGLKFPDRYASNLACCVNMMELRMHGMKSYNCHVLQKLIPIAFRKMLPGHVWSALTKARRVVDDSKWTETGAYQPKEVVPVPIVAVDNQSYNLRDPNGVQVVLEAAGTSRR</sequence>
<organism evidence="1">
    <name type="scientific">Sesamum radiatum</name>
    <name type="common">Black benniseed</name>
    <dbReference type="NCBI Taxonomy" id="300843"/>
    <lineage>
        <taxon>Eukaryota</taxon>
        <taxon>Viridiplantae</taxon>
        <taxon>Streptophyta</taxon>
        <taxon>Embryophyta</taxon>
        <taxon>Tracheophyta</taxon>
        <taxon>Spermatophyta</taxon>
        <taxon>Magnoliopsida</taxon>
        <taxon>eudicotyledons</taxon>
        <taxon>Gunneridae</taxon>
        <taxon>Pentapetalae</taxon>
        <taxon>asterids</taxon>
        <taxon>lamiids</taxon>
        <taxon>Lamiales</taxon>
        <taxon>Pedaliaceae</taxon>
        <taxon>Sesamum</taxon>
    </lineage>
</organism>
<protein>
    <submittedName>
        <fullName evidence="1">Uncharacterized protein</fullName>
    </submittedName>
</protein>
<evidence type="ECO:0000313" key="1">
    <source>
        <dbReference type="EMBL" id="KAL0306921.1"/>
    </source>
</evidence>
<comment type="caution">
    <text evidence="1">The sequence shown here is derived from an EMBL/GenBank/DDBJ whole genome shotgun (WGS) entry which is preliminary data.</text>
</comment>